<comment type="similarity">
    <text evidence="1 7">Belongs to the peptidase S24 family.</text>
</comment>
<evidence type="ECO:0000256" key="4">
    <source>
        <dbReference type="ARBA" id="ARBA00022813"/>
    </source>
</evidence>
<keyword evidence="3 7" id="KW-0378">Hydrolase</keyword>
<dbReference type="PRINTS" id="PR00726">
    <property type="entry name" value="LEXASERPTASE"/>
</dbReference>
<dbReference type="InterPro" id="IPR036286">
    <property type="entry name" value="LexA/Signal_pep-like_sf"/>
</dbReference>
<feature type="domain" description="Peptidase S24/S26A/S26B/S26C" evidence="8">
    <location>
        <begin position="72"/>
        <end position="169"/>
    </location>
</feature>
<dbReference type="PANTHER" id="PTHR33516">
    <property type="entry name" value="LEXA REPRESSOR"/>
    <property type="match status" value="1"/>
</dbReference>
<keyword evidence="6" id="KW-0742">SOS response</keyword>
<dbReference type="GO" id="GO:0009432">
    <property type="term" value="P:SOS response"/>
    <property type="evidence" value="ECO:0007669"/>
    <property type="project" value="UniProtKB-KW"/>
</dbReference>
<dbReference type="AlphaFoldDB" id="A0A4V2VT05"/>
<keyword evidence="4 7" id="KW-0068">Autocatalytic cleavage</keyword>
<name>A0A4V2VT05_ROSSA</name>
<evidence type="ECO:0000256" key="5">
    <source>
        <dbReference type="ARBA" id="ARBA00023204"/>
    </source>
</evidence>
<evidence type="ECO:0000256" key="7">
    <source>
        <dbReference type="RuleBase" id="RU003991"/>
    </source>
</evidence>
<comment type="caution">
    <text evidence="9">The sequence shown here is derived from an EMBL/GenBank/DDBJ whole genome shotgun (WGS) entry which is preliminary data.</text>
</comment>
<sequence length="178" mass="19440">MNVERAPAFYAAFDNKTAIAEVRPSRGSRVVVGGFTTTRKLKIFDFTSLAKNSAPYFSIWSEDFVDRSRIGAKRIDLTAQLVQHPQATCLVRARGDSMRDAGIFDGDVLVVDKAVTAKNGHVVVAVIDGEFVCKQLQLRAGRMKLKAANPSYPDIVPKDGQVVEVWGVVTASIKTMPV</sequence>
<dbReference type="InterPro" id="IPR050077">
    <property type="entry name" value="LexA_repressor"/>
</dbReference>
<gene>
    <name evidence="9" type="ORF">EV671_1001145</name>
</gene>
<dbReference type="EMBL" id="SMBU01000001">
    <property type="protein sequence ID" value="TCV04390.1"/>
    <property type="molecule type" value="Genomic_DNA"/>
</dbReference>
<dbReference type="Pfam" id="PF00717">
    <property type="entry name" value="Peptidase_S24"/>
    <property type="match status" value="1"/>
</dbReference>
<organism evidence="9 10">
    <name type="scientific">Roseateles saccharophilus</name>
    <name type="common">Pseudomonas saccharophila</name>
    <dbReference type="NCBI Taxonomy" id="304"/>
    <lineage>
        <taxon>Bacteria</taxon>
        <taxon>Pseudomonadati</taxon>
        <taxon>Pseudomonadota</taxon>
        <taxon>Betaproteobacteria</taxon>
        <taxon>Burkholderiales</taxon>
        <taxon>Sphaerotilaceae</taxon>
        <taxon>Roseateles</taxon>
    </lineage>
</organism>
<dbReference type="CDD" id="cd06529">
    <property type="entry name" value="S24_LexA-like"/>
    <property type="match status" value="1"/>
</dbReference>
<keyword evidence="5" id="KW-0234">DNA repair</keyword>
<keyword evidence="10" id="KW-1185">Reference proteome</keyword>
<evidence type="ECO:0000256" key="6">
    <source>
        <dbReference type="ARBA" id="ARBA00023236"/>
    </source>
</evidence>
<evidence type="ECO:0000256" key="1">
    <source>
        <dbReference type="ARBA" id="ARBA00007484"/>
    </source>
</evidence>
<dbReference type="SUPFAM" id="SSF51306">
    <property type="entry name" value="LexA/Signal peptidase"/>
    <property type="match status" value="1"/>
</dbReference>
<dbReference type="GO" id="GO:0006355">
    <property type="term" value="P:regulation of DNA-templated transcription"/>
    <property type="evidence" value="ECO:0007669"/>
    <property type="project" value="InterPro"/>
</dbReference>
<accession>A0A4V2VT05</accession>
<dbReference type="InterPro" id="IPR006197">
    <property type="entry name" value="Peptidase_S24_LexA"/>
</dbReference>
<keyword evidence="2" id="KW-0227">DNA damage</keyword>
<reference evidence="9 10" key="1">
    <citation type="submission" date="2019-03" db="EMBL/GenBank/DDBJ databases">
        <title>Genomic Encyclopedia of Type Strains, Phase IV (KMG-IV): sequencing the most valuable type-strain genomes for metagenomic binning, comparative biology and taxonomic classification.</title>
        <authorList>
            <person name="Goeker M."/>
        </authorList>
    </citation>
    <scope>NUCLEOTIDE SEQUENCE [LARGE SCALE GENOMIC DNA]</scope>
    <source>
        <strain evidence="9 10">DSM 654</strain>
    </source>
</reference>
<dbReference type="InterPro" id="IPR015927">
    <property type="entry name" value="Peptidase_S24_S26A/B/C"/>
</dbReference>
<evidence type="ECO:0000259" key="8">
    <source>
        <dbReference type="Pfam" id="PF00717"/>
    </source>
</evidence>
<evidence type="ECO:0000256" key="3">
    <source>
        <dbReference type="ARBA" id="ARBA00022801"/>
    </source>
</evidence>
<dbReference type="Gene3D" id="2.10.109.10">
    <property type="entry name" value="Umud Fragment, subunit A"/>
    <property type="match status" value="1"/>
</dbReference>
<dbReference type="Proteomes" id="UP000295110">
    <property type="component" value="Unassembled WGS sequence"/>
</dbReference>
<dbReference type="GO" id="GO:0016787">
    <property type="term" value="F:hydrolase activity"/>
    <property type="evidence" value="ECO:0007669"/>
    <property type="project" value="UniProtKB-KW"/>
</dbReference>
<dbReference type="GO" id="GO:0003677">
    <property type="term" value="F:DNA binding"/>
    <property type="evidence" value="ECO:0007669"/>
    <property type="project" value="InterPro"/>
</dbReference>
<evidence type="ECO:0000313" key="9">
    <source>
        <dbReference type="EMBL" id="TCV04390.1"/>
    </source>
</evidence>
<dbReference type="GO" id="GO:0006281">
    <property type="term" value="P:DNA repair"/>
    <property type="evidence" value="ECO:0007669"/>
    <property type="project" value="UniProtKB-KW"/>
</dbReference>
<dbReference type="PANTHER" id="PTHR33516:SF2">
    <property type="entry name" value="LEXA REPRESSOR-RELATED"/>
    <property type="match status" value="1"/>
</dbReference>
<evidence type="ECO:0000256" key="2">
    <source>
        <dbReference type="ARBA" id="ARBA00022763"/>
    </source>
</evidence>
<evidence type="ECO:0000313" key="10">
    <source>
        <dbReference type="Proteomes" id="UP000295110"/>
    </source>
</evidence>
<dbReference type="InterPro" id="IPR039418">
    <property type="entry name" value="LexA-like"/>
</dbReference>
<dbReference type="NCBIfam" id="NF007621">
    <property type="entry name" value="PRK10276.1"/>
    <property type="match status" value="1"/>
</dbReference>
<protein>
    <submittedName>
        <fullName evidence="9">RES domain-containing protein</fullName>
    </submittedName>
</protein>
<proteinExistence type="inferred from homology"/>